<keyword evidence="2" id="KW-1185">Reference proteome</keyword>
<dbReference type="Proteomes" id="UP001172687">
    <property type="component" value="Unassembled WGS sequence"/>
</dbReference>
<proteinExistence type="predicted"/>
<dbReference type="RefSeq" id="WP_036375806.1">
    <property type="nucleotide sequence ID" value="NZ_CP070380.1"/>
</dbReference>
<comment type="caution">
    <text evidence="1">The sequence shown here is derived from an EMBL/GenBank/DDBJ whole genome shotgun (WGS) entry which is preliminary data.</text>
</comment>
<reference evidence="1" key="1">
    <citation type="submission" date="2023-07" db="EMBL/GenBank/DDBJ databases">
        <title>Degradation of tert-butanol by M. austroafricanum TBA100.</title>
        <authorList>
            <person name="Helbich S."/>
            <person name="Vainshtein Y."/>
        </authorList>
    </citation>
    <scope>NUCLEOTIDE SEQUENCE</scope>
    <source>
        <strain evidence="1">TBA100</strain>
    </source>
</reference>
<gene>
    <name evidence="1" type="ORF">QYF68_16075</name>
</gene>
<dbReference type="EMBL" id="JAUHTC010000054">
    <property type="protein sequence ID" value="MDN4519322.1"/>
    <property type="molecule type" value="Genomic_DNA"/>
</dbReference>
<evidence type="ECO:0000313" key="2">
    <source>
        <dbReference type="Proteomes" id="UP001172687"/>
    </source>
</evidence>
<accession>A0ABT8HEY9</accession>
<sequence length="265" mass="26855">MSVAHGLPTLSQIESWETAHLDGAARRWTATAERWESSFGLIADGVRSPNGTHWEGDAQRAAQARADKDREGVRILVDRLRTAARTAVDGGSAIEAAKHEALTVIAATDAMGFDIAEDLTVSSRMGAALRRTDAVLLGISVRTGAAQLAAVDHAVAAELDSVTAGFDALNFGEGPVIAPIATGGDGQSFGQCFSDNFKDDIGENMVQGVFVGGALGALRGAVLGVLGGPLGVLGGSVAGFVGGAAGGAMISGPARTAVTSAWDCL</sequence>
<name>A0ABT8HEY9_MYCAO</name>
<protein>
    <recommendedName>
        <fullName evidence="3">ESX-1 secretion-associated protein EspA/EspE-like domain-containing protein</fullName>
    </recommendedName>
</protein>
<organism evidence="1 2">
    <name type="scientific">Mycolicibacterium austroafricanum</name>
    <name type="common">Mycobacterium austroafricanum</name>
    <dbReference type="NCBI Taxonomy" id="39687"/>
    <lineage>
        <taxon>Bacteria</taxon>
        <taxon>Bacillati</taxon>
        <taxon>Actinomycetota</taxon>
        <taxon>Actinomycetes</taxon>
        <taxon>Mycobacteriales</taxon>
        <taxon>Mycobacteriaceae</taxon>
        <taxon>Mycolicibacterium</taxon>
    </lineage>
</organism>
<evidence type="ECO:0000313" key="1">
    <source>
        <dbReference type="EMBL" id="MDN4519322.1"/>
    </source>
</evidence>
<evidence type="ECO:0008006" key="3">
    <source>
        <dbReference type="Google" id="ProtNLM"/>
    </source>
</evidence>